<protein>
    <submittedName>
        <fullName evidence="15">Cytochrome P450 monooxygenase-like protein</fullName>
    </submittedName>
</protein>
<evidence type="ECO:0000256" key="4">
    <source>
        <dbReference type="ARBA" id="ARBA00022617"/>
    </source>
</evidence>
<proteinExistence type="inferred from homology"/>
<evidence type="ECO:0000256" key="8">
    <source>
        <dbReference type="ARBA" id="ARBA00023002"/>
    </source>
</evidence>
<evidence type="ECO:0000256" key="1">
    <source>
        <dbReference type="ARBA" id="ARBA00001971"/>
    </source>
</evidence>
<evidence type="ECO:0000256" key="7">
    <source>
        <dbReference type="ARBA" id="ARBA00022989"/>
    </source>
</evidence>
<evidence type="ECO:0000256" key="5">
    <source>
        <dbReference type="ARBA" id="ARBA00022692"/>
    </source>
</evidence>
<gene>
    <name evidence="15" type="ORF">BDW02DRAFT_531805</name>
</gene>
<feature type="transmembrane region" description="Helical" evidence="14">
    <location>
        <begin position="37"/>
        <end position="55"/>
    </location>
</feature>
<dbReference type="PANTHER" id="PTHR24305:SF112">
    <property type="entry name" value="L-ORNITHINE-N5-MONOOXYGENASE (EUROFUNG)"/>
    <property type="match status" value="1"/>
</dbReference>
<evidence type="ECO:0000256" key="12">
    <source>
        <dbReference type="PIRSR" id="PIRSR602403-1"/>
    </source>
</evidence>
<keyword evidence="8 13" id="KW-0560">Oxidoreductase</keyword>
<dbReference type="AlphaFoldDB" id="A0A6A5KDM0"/>
<keyword evidence="7 14" id="KW-1133">Transmembrane helix</keyword>
<dbReference type="OrthoDB" id="6692864at2759"/>
<dbReference type="GO" id="GO:0004497">
    <property type="term" value="F:monooxygenase activity"/>
    <property type="evidence" value="ECO:0007669"/>
    <property type="project" value="UniProtKB-KW"/>
</dbReference>
<dbReference type="PANTHER" id="PTHR24305">
    <property type="entry name" value="CYTOCHROME P450"/>
    <property type="match status" value="1"/>
</dbReference>
<dbReference type="Gene3D" id="1.10.630.10">
    <property type="entry name" value="Cytochrome P450"/>
    <property type="match status" value="1"/>
</dbReference>
<dbReference type="InterPro" id="IPR002403">
    <property type="entry name" value="Cyt_P450_E_grp-IV"/>
</dbReference>
<comment type="cofactor">
    <cofactor evidence="1 12">
        <name>heme</name>
        <dbReference type="ChEBI" id="CHEBI:30413"/>
    </cofactor>
</comment>
<evidence type="ECO:0000256" key="3">
    <source>
        <dbReference type="ARBA" id="ARBA00010617"/>
    </source>
</evidence>
<evidence type="ECO:0000256" key="14">
    <source>
        <dbReference type="SAM" id="Phobius"/>
    </source>
</evidence>
<feature type="non-terminal residue" evidence="15">
    <location>
        <position position="545"/>
    </location>
</feature>
<evidence type="ECO:0000256" key="13">
    <source>
        <dbReference type="RuleBase" id="RU000461"/>
    </source>
</evidence>
<comment type="subcellular location">
    <subcellularLocation>
        <location evidence="2">Membrane</location>
    </subcellularLocation>
</comment>
<dbReference type="GO" id="GO:0016020">
    <property type="term" value="C:membrane"/>
    <property type="evidence" value="ECO:0007669"/>
    <property type="project" value="UniProtKB-SubCell"/>
</dbReference>
<feature type="binding site" description="axial binding residue" evidence="12">
    <location>
        <position position="489"/>
    </location>
    <ligand>
        <name>heme</name>
        <dbReference type="ChEBI" id="CHEBI:30413"/>
    </ligand>
    <ligandPart>
        <name>Fe</name>
        <dbReference type="ChEBI" id="CHEBI:18248"/>
    </ligandPart>
</feature>
<dbReference type="SUPFAM" id="SSF48264">
    <property type="entry name" value="Cytochrome P450"/>
    <property type="match status" value="1"/>
</dbReference>
<name>A0A6A5KDM0_9PLEO</name>
<reference evidence="15" key="1">
    <citation type="submission" date="2020-01" db="EMBL/GenBank/DDBJ databases">
        <authorList>
            <consortium name="DOE Joint Genome Institute"/>
            <person name="Haridas S."/>
            <person name="Albert R."/>
            <person name="Binder M."/>
            <person name="Bloem J."/>
            <person name="Labutti K."/>
            <person name="Salamov A."/>
            <person name="Andreopoulos B."/>
            <person name="Baker S.E."/>
            <person name="Barry K."/>
            <person name="Bills G."/>
            <person name="Bluhm B.H."/>
            <person name="Cannon C."/>
            <person name="Castanera R."/>
            <person name="Culley D.E."/>
            <person name="Daum C."/>
            <person name="Ezra D."/>
            <person name="Gonzalez J.B."/>
            <person name="Henrissat B."/>
            <person name="Kuo A."/>
            <person name="Liang C."/>
            <person name="Lipzen A."/>
            <person name="Lutzoni F."/>
            <person name="Magnuson J."/>
            <person name="Mondo S."/>
            <person name="Nolan M."/>
            <person name="Ohm R."/>
            <person name="Pangilinan J."/>
            <person name="Park H.-J."/>
            <person name="Ramirez L."/>
            <person name="Alfaro M."/>
            <person name="Sun H."/>
            <person name="Tritt A."/>
            <person name="Yoshinaga Y."/>
            <person name="Zwiers L.-H."/>
            <person name="Turgeon B.G."/>
            <person name="Goodwin S.B."/>
            <person name="Spatafora J.W."/>
            <person name="Crous P.W."/>
            <person name="Grigoriev I.V."/>
        </authorList>
    </citation>
    <scope>NUCLEOTIDE SEQUENCE</scope>
    <source>
        <strain evidence="15">P77</strain>
    </source>
</reference>
<dbReference type="GO" id="GO:0016705">
    <property type="term" value="F:oxidoreductase activity, acting on paired donors, with incorporation or reduction of molecular oxygen"/>
    <property type="evidence" value="ECO:0007669"/>
    <property type="project" value="InterPro"/>
</dbReference>
<evidence type="ECO:0000256" key="2">
    <source>
        <dbReference type="ARBA" id="ARBA00004370"/>
    </source>
</evidence>
<dbReference type="Pfam" id="PF00067">
    <property type="entry name" value="p450"/>
    <property type="match status" value="1"/>
</dbReference>
<dbReference type="EMBL" id="ML975362">
    <property type="protein sequence ID" value="KAF1831503.1"/>
    <property type="molecule type" value="Genomic_DNA"/>
</dbReference>
<evidence type="ECO:0000256" key="6">
    <source>
        <dbReference type="ARBA" id="ARBA00022723"/>
    </source>
</evidence>
<evidence type="ECO:0000313" key="15">
    <source>
        <dbReference type="EMBL" id="KAF1831503.1"/>
    </source>
</evidence>
<keyword evidence="11 14" id="KW-0472">Membrane</keyword>
<dbReference type="Proteomes" id="UP000800040">
    <property type="component" value="Unassembled WGS sequence"/>
</dbReference>
<dbReference type="PROSITE" id="PS00086">
    <property type="entry name" value="CYTOCHROME_P450"/>
    <property type="match status" value="1"/>
</dbReference>
<evidence type="ECO:0000256" key="11">
    <source>
        <dbReference type="ARBA" id="ARBA00023136"/>
    </source>
</evidence>
<keyword evidence="5 14" id="KW-0812">Transmembrane</keyword>
<keyword evidence="16" id="KW-1185">Reference proteome</keyword>
<comment type="similarity">
    <text evidence="3 13">Belongs to the cytochrome P450 family.</text>
</comment>
<evidence type="ECO:0000256" key="9">
    <source>
        <dbReference type="ARBA" id="ARBA00023004"/>
    </source>
</evidence>
<keyword evidence="6 12" id="KW-0479">Metal-binding</keyword>
<organism evidence="15 16">
    <name type="scientific">Decorospora gaudefroyi</name>
    <dbReference type="NCBI Taxonomy" id="184978"/>
    <lineage>
        <taxon>Eukaryota</taxon>
        <taxon>Fungi</taxon>
        <taxon>Dikarya</taxon>
        <taxon>Ascomycota</taxon>
        <taxon>Pezizomycotina</taxon>
        <taxon>Dothideomycetes</taxon>
        <taxon>Pleosporomycetidae</taxon>
        <taxon>Pleosporales</taxon>
        <taxon>Pleosporineae</taxon>
        <taxon>Pleosporaceae</taxon>
        <taxon>Decorospora</taxon>
    </lineage>
</organism>
<sequence length="545" mass="61714">MMMMMMMEHSHVCAASALGISLHLLVFIHGEWHLKVVPIFFGHLLAFALVHLLRLHDGGGSTWTASVRVIGAYLAGLFGSMVVYRVFFHRIRHFPGPRLAAVTKLWHVWQARHSENYLVMRRMYEQYGEFVRTGPNEISIFRPDAVHVLDGYKNTNTRDVWYDILHPRKALVFCRDPDEIRELRGAWSQAVSSKCLVEYSSRIIHLSDVLVECIRSYGNEPVSVNDVMSWFSFDVMGEILFGEDFGMMVNKKAKGELIHQRTALALIAPINDASWIAHLGFNLFPFLGAVRGWWAAVRFCCERMERRMKTTPTKLDMASFFIHEYESPSTPRSPADRHNLLMGSSISAIVAGSDTTRASLTGIWYYLCKYPAHAAKLYDELRDLDINDVASVPKLAALPHLNAVIKETMRLAPPAMTGSNRITGKEGIRFGGVVVPPGVKVTAPKFVLHRLPNAFQYPNEFLPERWTTRPELILDARAYAPFSVGPHQCIGKAISHLEMRLVTSKLIKTFGVSFSPDHDKEAFWGGMKDQVTMMPGRMFCLFGER</sequence>
<evidence type="ECO:0000256" key="10">
    <source>
        <dbReference type="ARBA" id="ARBA00023033"/>
    </source>
</evidence>
<keyword evidence="9 12" id="KW-0408">Iron</keyword>
<dbReference type="PRINTS" id="PR00465">
    <property type="entry name" value="EP450IV"/>
</dbReference>
<accession>A0A6A5KDM0</accession>
<dbReference type="InterPro" id="IPR036396">
    <property type="entry name" value="Cyt_P450_sf"/>
</dbReference>
<dbReference type="InterPro" id="IPR050121">
    <property type="entry name" value="Cytochrome_P450_monoxygenase"/>
</dbReference>
<dbReference type="InterPro" id="IPR001128">
    <property type="entry name" value="Cyt_P450"/>
</dbReference>
<dbReference type="InterPro" id="IPR017972">
    <property type="entry name" value="Cyt_P450_CS"/>
</dbReference>
<dbReference type="GO" id="GO:0005506">
    <property type="term" value="F:iron ion binding"/>
    <property type="evidence" value="ECO:0007669"/>
    <property type="project" value="InterPro"/>
</dbReference>
<feature type="transmembrane region" description="Helical" evidence="14">
    <location>
        <begin position="67"/>
        <end position="88"/>
    </location>
</feature>
<keyword evidence="4 12" id="KW-0349">Heme</keyword>
<evidence type="ECO:0000313" key="16">
    <source>
        <dbReference type="Proteomes" id="UP000800040"/>
    </source>
</evidence>
<dbReference type="PRINTS" id="PR00385">
    <property type="entry name" value="P450"/>
</dbReference>
<dbReference type="GO" id="GO:0020037">
    <property type="term" value="F:heme binding"/>
    <property type="evidence" value="ECO:0007669"/>
    <property type="project" value="InterPro"/>
</dbReference>
<keyword evidence="10 13" id="KW-0503">Monooxygenase</keyword>